<reference evidence="1 2" key="1">
    <citation type="submission" date="2020-10" db="EMBL/GenBank/DDBJ databases">
        <title>Sequencing the genomes of 1000 actinobacteria strains.</title>
        <authorList>
            <person name="Klenk H.-P."/>
        </authorList>
    </citation>
    <scope>NUCLEOTIDE SEQUENCE [LARGE SCALE GENOMIC DNA]</scope>
    <source>
        <strain evidence="1 2">DSM 43173</strain>
    </source>
</reference>
<dbReference type="Proteomes" id="UP000633509">
    <property type="component" value="Unassembled WGS sequence"/>
</dbReference>
<sequence length="99" mass="11395">MKFMPEVEQVLRRSGWFPGRRIDIEPWQASMPMFDWHAAAEKFLCEFGGLRVDVRGPGITVAREPFEIDPELTRGEKGRFSELSAMFFRRFCPVGELGG</sequence>
<dbReference type="Pfam" id="PF14433">
    <property type="entry name" value="SUKH-3"/>
    <property type="match status" value="1"/>
</dbReference>
<protein>
    <submittedName>
        <fullName evidence="1">Uncharacterized protein</fullName>
    </submittedName>
</protein>
<comment type="caution">
    <text evidence="1">The sequence shown here is derived from an EMBL/GenBank/DDBJ whole genome shotgun (WGS) entry which is preliminary data.</text>
</comment>
<dbReference type="InterPro" id="IPR025850">
    <property type="entry name" value="SUKH-3"/>
</dbReference>
<evidence type="ECO:0000313" key="2">
    <source>
        <dbReference type="Proteomes" id="UP000633509"/>
    </source>
</evidence>
<name>A0ABR9MB40_9ACTN</name>
<evidence type="ECO:0000313" key="1">
    <source>
        <dbReference type="EMBL" id="MBE1590024.1"/>
    </source>
</evidence>
<keyword evidence="2" id="KW-1185">Reference proteome</keyword>
<proteinExistence type="predicted"/>
<organism evidence="1 2">
    <name type="scientific">Nonomuraea angiospora</name>
    <dbReference type="NCBI Taxonomy" id="46172"/>
    <lineage>
        <taxon>Bacteria</taxon>
        <taxon>Bacillati</taxon>
        <taxon>Actinomycetota</taxon>
        <taxon>Actinomycetes</taxon>
        <taxon>Streptosporangiales</taxon>
        <taxon>Streptosporangiaceae</taxon>
        <taxon>Nonomuraea</taxon>
    </lineage>
</organism>
<dbReference type="EMBL" id="JADBEK010000001">
    <property type="protein sequence ID" value="MBE1590024.1"/>
    <property type="molecule type" value="Genomic_DNA"/>
</dbReference>
<gene>
    <name evidence="1" type="ORF">H4W80_008282</name>
</gene>
<accession>A0ABR9MB40</accession>